<dbReference type="Gene3D" id="3.90.550.10">
    <property type="entry name" value="Spore Coat Polysaccharide Biosynthesis Protein SpsA, Chain A"/>
    <property type="match status" value="1"/>
</dbReference>
<accession>M0M0P9</accession>
<dbReference type="InterPro" id="IPR025877">
    <property type="entry name" value="MobA-like_NTP_Trfase"/>
</dbReference>
<dbReference type="EMBL" id="AOMB01000031">
    <property type="protein sequence ID" value="EMA38194.1"/>
    <property type="molecule type" value="Genomic_DNA"/>
</dbReference>
<dbReference type="SUPFAM" id="SSF53448">
    <property type="entry name" value="Nucleotide-diphospho-sugar transferases"/>
    <property type="match status" value="1"/>
</dbReference>
<evidence type="ECO:0000313" key="2">
    <source>
        <dbReference type="EMBL" id="EMA38194.1"/>
    </source>
</evidence>
<dbReference type="PANTHER" id="PTHR43777">
    <property type="entry name" value="MOLYBDENUM COFACTOR CYTIDYLYLTRANSFERASE"/>
    <property type="match status" value="1"/>
</dbReference>
<protein>
    <submittedName>
        <fullName evidence="2">Molybdopterin-guanine dinucleotide biosynthesis protein A</fullName>
    </submittedName>
</protein>
<dbReference type="InterPro" id="IPR029044">
    <property type="entry name" value="Nucleotide-diphossugar_trans"/>
</dbReference>
<dbReference type="PANTHER" id="PTHR43777:SF1">
    <property type="entry name" value="MOLYBDENUM COFACTOR CYTIDYLYLTRANSFERASE"/>
    <property type="match status" value="1"/>
</dbReference>
<dbReference type="AlphaFoldDB" id="M0M0P9"/>
<evidence type="ECO:0000313" key="3">
    <source>
        <dbReference type="Proteomes" id="UP000011566"/>
    </source>
</evidence>
<name>M0M0P9_9EURY</name>
<dbReference type="eggNOG" id="arCOG01873">
    <property type="taxonomic scope" value="Archaea"/>
</dbReference>
<gene>
    <name evidence="2" type="ORF">C447_10715</name>
</gene>
<evidence type="ECO:0000259" key="1">
    <source>
        <dbReference type="Pfam" id="PF12804"/>
    </source>
</evidence>
<dbReference type="PATRIC" id="fig|1132509.6.peg.2420"/>
<dbReference type="OrthoDB" id="28434at2157"/>
<dbReference type="RefSeq" id="WP_007693700.1">
    <property type="nucleotide sequence ID" value="NZ_AOMB01000031.1"/>
</dbReference>
<organism evidence="2 3">
    <name type="scientific">Halococcus hamelinensis 100A6</name>
    <dbReference type="NCBI Taxonomy" id="1132509"/>
    <lineage>
        <taxon>Archaea</taxon>
        <taxon>Methanobacteriati</taxon>
        <taxon>Methanobacteriota</taxon>
        <taxon>Stenosarchaea group</taxon>
        <taxon>Halobacteria</taxon>
        <taxon>Halobacteriales</taxon>
        <taxon>Halococcaceae</taxon>
        <taxon>Halococcus</taxon>
    </lineage>
</organism>
<sequence>MSGGDLRRLSPAAVRDALDAERSTDPTVVGVLLAAGTSSRFGVANKLLAEVDGEPLVRRAARTLRNARLSNLIAVLGCDAAAVRDALAGADVAGDNADSTNFRSVTNPDYERGLSTSVRAGVDAAAEAGANAVVFLPGDMPGVDPVTVNLLVDAYRADLADALAASYDGRRGNPVLFDERHFPALRAVRGDVGGKPVLLDADRGAVVETDDRGVRTDIDTRDDLDGRG</sequence>
<proteinExistence type="predicted"/>
<dbReference type="GO" id="GO:0016779">
    <property type="term" value="F:nucleotidyltransferase activity"/>
    <property type="evidence" value="ECO:0007669"/>
    <property type="project" value="UniProtKB-ARBA"/>
</dbReference>
<dbReference type="CDD" id="cd04182">
    <property type="entry name" value="GT_2_like_f"/>
    <property type="match status" value="1"/>
</dbReference>
<comment type="caution">
    <text evidence="2">The sequence shown here is derived from an EMBL/GenBank/DDBJ whole genome shotgun (WGS) entry which is preliminary data.</text>
</comment>
<keyword evidence="3" id="KW-1185">Reference proteome</keyword>
<dbReference type="Proteomes" id="UP000011566">
    <property type="component" value="Unassembled WGS sequence"/>
</dbReference>
<dbReference type="Pfam" id="PF12804">
    <property type="entry name" value="NTP_transf_3"/>
    <property type="match status" value="1"/>
</dbReference>
<reference evidence="2 3" key="1">
    <citation type="journal article" date="2014" name="PLoS Genet.">
        <title>Phylogenetically driven sequencing of extremely halophilic archaea reveals strategies for static and dynamic osmo-response.</title>
        <authorList>
            <person name="Becker E.A."/>
            <person name="Seitzer P.M."/>
            <person name="Tritt A."/>
            <person name="Larsen D."/>
            <person name="Krusor M."/>
            <person name="Yao A.I."/>
            <person name="Wu D."/>
            <person name="Madern D."/>
            <person name="Eisen J.A."/>
            <person name="Darling A.E."/>
            <person name="Facciotti M.T."/>
        </authorList>
    </citation>
    <scope>NUCLEOTIDE SEQUENCE [LARGE SCALE GENOMIC DNA]</scope>
    <source>
        <strain evidence="2 3">100A6</strain>
    </source>
</reference>
<feature type="domain" description="MobA-like NTP transferase" evidence="1">
    <location>
        <begin position="30"/>
        <end position="198"/>
    </location>
</feature>